<accession>A0A7W7QT96</accession>
<feature type="domain" description="VOC" evidence="1">
    <location>
        <begin position="20"/>
        <end position="157"/>
    </location>
</feature>
<dbReference type="InterPro" id="IPR004360">
    <property type="entry name" value="Glyas_Fos-R_dOase_dom"/>
</dbReference>
<evidence type="ECO:0000313" key="2">
    <source>
        <dbReference type="EMBL" id="MBB4919326.1"/>
    </source>
</evidence>
<gene>
    <name evidence="2" type="ORF">FHS44_006468</name>
</gene>
<keyword evidence="2" id="KW-0560">Oxidoreductase</keyword>
<protein>
    <submittedName>
        <fullName evidence="2">Catechol 2,3-dioxygenase-like lactoylglutathione lyase family enzyme</fullName>
    </submittedName>
</protein>
<dbReference type="AlphaFoldDB" id="A0A7W7QT96"/>
<dbReference type="Pfam" id="PF00903">
    <property type="entry name" value="Glyoxalase"/>
    <property type="match status" value="1"/>
</dbReference>
<dbReference type="SUPFAM" id="SSF54593">
    <property type="entry name" value="Glyoxalase/Bleomycin resistance protein/Dihydroxybiphenyl dioxygenase"/>
    <property type="match status" value="1"/>
</dbReference>
<dbReference type="RefSeq" id="WP_246436356.1">
    <property type="nucleotide sequence ID" value="NZ_JACHJP010000009.1"/>
</dbReference>
<dbReference type="Proteomes" id="UP000552644">
    <property type="component" value="Unassembled WGS sequence"/>
</dbReference>
<organism evidence="2 3">
    <name type="scientific">Streptosporangium saharense</name>
    <dbReference type="NCBI Taxonomy" id="1706840"/>
    <lineage>
        <taxon>Bacteria</taxon>
        <taxon>Bacillati</taxon>
        <taxon>Actinomycetota</taxon>
        <taxon>Actinomycetes</taxon>
        <taxon>Streptosporangiales</taxon>
        <taxon>Streptosporangiaceae</taxon>
        <taxon>Streptosporangium</taxon>
    </lineage>
</organism>
<dbReference type="InterPro" id="IPR029068">
    <property type="entry name" value="Glyas_Bleomycin-R_OHBP_Dase"/>
</dbReference>
<evidence type="ECO:0000259" key="1">
    <source>
        <dbReference type="PROSITE" id="PS51819"/>
    </source>
</evidence>
<keyword evidence="2" id="KW-0456">Lyase</keyword>
<sequence>MSVTVGYFQSLVVTNEWSTTMDALHPRLLVDDFPTAFRFYRALLGEVAGATLARGGENGPYASWDLDGQTLLALYGRAAMAVDLGAPVPGGRHSGDATVLVLRVPAAEGALEAAAESCVRYGGALVTAVRERPEWGPTLRAAHLRDPDGNLVELQSY</sequence>
<keyword evidence="3" id="KW-1185">Reference proteome</keyword>
<name>A0A7W7QT96_9ACTN</name>
<proteinExistence type="predicted"/>
<comment type="caution">
    <text evidence="2">The sequence shown here is derived from an EMBL/GenBank/DDBJ whole genome shotgun (WGS) entry which is preliminary data.</text>
</comment>
<dbReference type="PROSITE" id="PS51819">
    <property type="entry name" value="VOC"/>
    <property type="match status" value="1"/>
</dbReference>
<keyword evidence="2" id="KW-0223">Dioxygenase</keyword>
<dbReference type="GO" id="GO:0051213">
    <property type="term" value="F:dioxygenase activity"/>
    <property type="evidence" value="ECO:0007669"/>
    <property type="project" value="UniProtKB-KW"/>
</dbReference>
<dbReference type="GO" id="GO:0016829">
    <property type="term" value="F:lyase activity"/>
    <property type="evidence" value="ECO:0007669"/>
    <property type="project" value="UniProtKB-KW"/>
</dbReference>
<dbReference type="InterPro" id="IPR037523">
    <property type="entry name" value="VOC_core"/>
</dbReference>
<evidence type="ECO:0000313" key="3">
    <source>
        <dbReference type="Proteomes" id="UP000552644"/>
    </source>
</evidence>
<dbReference type="EMBL" id="JACHJP010000009">
    <property type="protein sequence ID" value="MBB4919326.1"/>
    <property type="molecule type" value="Genomic_DNA"/>
</dbReference>
<dbReference type="Gene3D" id="3.10.180.10">
    <property type="entry name" value="2,3-Dihydroxybiphenyl 1,2-Dioxygenase, domain 1"/>
    <property type="match status" value="1"/>
</dbReference>
<reference evidence="2 3" key="1">
    <citation type="submission" date="2020-08" db="EMBL/GenBank/DDBJ databases">
        <title>Genomic Encyclopedia of Type Strains, Phase III (KMG-III): the genomes of soil and plant-associated and newly described type strains.</title>
        <authorList>
            <person name="Whitman W."/>
        </authorList>
    </citation>
    <scope>NUCLEOTIDE SEQUENCE [LARGE SCALE GENOMIC DNA]</scope>
    <source>
        <strain evidence="2 3">CECT 8840</strain>
    </source>
</reference>